<sequence>MTSAARPADLALPIDDPALADRLRARMASVEEALYGHAASRTTYVTEAARHLLAAGGKRFRPLLVLLAAEAGPRPEAPEVLTAACVVEITHVGSLYHDDVMDEAALRRGEDSANARYDNLVAILTGDFLFAKSSELTAELGPEAVKIQAETFTRLVEGQILETVKPGPGEDALAHYLDVVAGKTGSLIATSAHYGARFAGAEPAVVDALTAYGELVGTAFQLSDDILDIASETEESGKTPGTDLKEGVPTLPVLMARASTDPADARLLELLDPERTDLAADADLHAEALDLLRKHPAMAEAQAYVVARAQEAKQLLEVLPQGAVRGALEAFADVVAVRSA</sequence>
<dbReference type="PROSITE" id="PS00444">
    <property type="entry name" value="POLYPRENYL_SYNTHASE_2"/>
    <property type="match status" value="1"/>
</dbReference>
<proteinExistence type="inferred from homology"/>
<dbReference type="SUPFAM" id="SSF48576">
    <property type="entry name" value="Terpenoid synthases"/>
    <property type="match status" value="1"/>
</dbReference>
<dbReference type="EMBL" id="CP009896">
    <property type="protein sequence ID" value="AIY16111.1"/>
    <property type="molecule type" value="Genomic_DNA"/>
</dbReference>
<dbReference type="InterPro" id="IPR000092">
    <property type="entry name" value="Polyprenyl_synt"/>
</dbReference>
<keyword evidence="4" id="KW-0479">Metal-binding</keyword>
<dbReference type="GO" id="GO:0046872">
    <property type="term" value="F:metal ion binding"/>
    <property type="evidence" value="ECO:0007669"/>
    <property type="project" value="UniProtKB-KW"/>
</dbReference>
<evidence type="ECO:0000313" key="7">
    <source>
        <dbReference type="EMBL" id="AIY16111.1"/>
    </source>
</evidence>
<evidence type="ECO:0000256" key="2">
    <source>
        <dbReference type="ARBA" id="ARBA00006706"/>
    </source>
</evidence>
<keyword evidence="8" id="KW-1185">Reference proteome</keyword>
<accession>A0A0A1DFQ0</accession>
<dbReference type="eggNOG" id="COG0142">
    <property type="taxonomic scope" value="Bacteria"/>
</dbReference>
<evidence type="ECO:0000256" key="4">
    <source>
        <dbReference type="ARBA" id="ARBA00022723"/>
    </source>
</evidence>
<dbReference type="GO" id="GO:0008299">
    <property type="term" value="P:isoprenoid biosynthetic process"/>
    <property type="evidence" value="ECO:0007669"/>
    <property type="project" value="InterPro"/>
</dbReference>
<dbReference type="Pfam" id="PF00348">
    <property type="entry name" value="polyprenyl_synt"/>
    <property type="match status" value="1"/>
</dbReference>
<dbReference type="PANTHER" id="PTHR12001:SF69">
    <property type="entry name" value="ALL TRANS-POLYPRENYL-DIPHOSPHATE SYNTHASE PDSS1"/>
    <property type="match status" value="1"/>
</dbReference>
<evidence type="ECO:0000313" key="8">
    <source>
        <dbReference type="Proteomes" id="UP000030300"/>
    </source>
</evidence>
<gene>
    <name evidence="7" type="ORF">KR76_03870</name>
</gene>
<keyword evidence="3 6" id="KW-0808">Transferase</keyword>
<dbReference type="Gene3D" id="1.10.600.10">
    <property type="entry name" value="Farnesyl Diphosphate Synthase"/>
    <property type="match status" value="1"/>
</dbReference>
<dbReference type="AlphaFoldDB" id="A0A0A1DFQ0"/>
<dbReference type="RefSeq" id="WP_038676764.1">
    <property type="nucleotide sequence ID" value="NZ_BJMC01000005.1"/>
</dbReference>
<dbReference type="InterPro" id="IPR033749">
    <property type="entry name" value="Polyprenyl_synt_CS"/>
</dbReference>
<dbReference type="SFLD" id="SFLDG01017">
    <property type="entry name" value="Polyprenyl_Transferase_Like"/>
    <property type="match status" value="1"/>
</dbReference>
<dbReference type="KEGG" id="psim:KR76_03870"/>
<comment type="similarity">
    <text evidence="2 6">Belongs to the FPP/GGPP synthase family.</text>
</comment>
<organism evidence="7 8">
    <name type="scientific">Nocardioides simplex</name>
    <name type="common">Arthrobacter simplex</name>
    <dbReference type="NCBI Taxonomy" id="2045"/>
    <lineage>
        <taxon>Bacteria</taxon>
        <taxon>Bacillati</taxon>
        <taxon>Actinomycetota</taxon>
        <taxon>Actinomycetes</taxon>
        <taxon>Propionibacteriales</taxon>
        <taxon>Nocardioidaceae</taxon>
        <taxon>Pimelobacter</taxon>
    </lineage>
</organism>
<dbReference type="Proteomes" id="UP000030300">
    <property type="component" value="Chromosome"/>
</dbReference>
<dbReference type="EC" id="2.5.1.90" evidence="7"/>
<dbReference type="HOGENOM" id="CLU_014015_2_3_11"/>
<evidence type="ECO:0000256" key="6">
    <source>
        <dbReference type="RuleBase" id="RU004466"/>
    </source>
</evidence>
<dbReference type="PANTHER" id="PTHR12001">
    <property type="entry name" value="GERANYLGERANYL PYROPHOSPHATE SYNTHASE"/>
    <property type="match status" value="1"/>
</dbReference>
<name>A0A0A1DFQ0_NOCSI</name>
<dbReference type="GeneID" id="96608108"/>
<evidence type="ECO:0000256" key="1">
    <source>
        <dbReference type="ARBA" id="ARBA00001946"/>
    </source>
</evidence>
<reference evidence="7 8" key="1">
    <citation type="journal article" date="2015" name="Genome Announc.">
        <title>Complete Genome Sequence of Steroid-Transforming Nocardioides simplex VKM Ac-2033D.</title>
        <authorList>
            <person name="Shtratnikova V.Y."/>
            <person name="Schelkunov M.I."/>
            <person name="Pekov Y.A."/>
            <person name="Fokina V.V."/>
            <person name="Logacheva M.D."/>
            <person name="Sokolov S.L."/>
            <person name="Bragin E.Y."/>
            <person name="Ashapkin V.V."/>
            <person name="Donova M.V."/>
        </authorList>
    </citation>
    <scope>NUCLEOTIDE SEQUENCE [LARGE SCALE GENOMIC DNA]</scope>
    <source>
        <strain evidence="7 8">VKM Ac-2033D</strain>
    </source>
</reference>
<dbReference type="CDD" id="cd00685">
    <property type="entry name" value="Trans_IPPS_HT"/>
    <property type="match status" value="1"/>
</dbReference>
<dbReference type="InterPro" id="IPR008949">
    <property type="entry name" value="Isoprenoid_synthase_dom_sf"/>
</dbReference>
<dbReference type="GO" id="GO:0106350">
    <property type="term" value="F:all-trans-octaprenyl-diphosphate synthase activity"/>
    <property type="evidence" value="ECO:0007669"/>
    <property type="project" value="UniProtKB-EC"/>
</dbReference>
<dbReference type="SFLD" id="SFLDS00005">
    <property type="entry name" value="Isoprenoid_Synthase_Type_I"/>
    <property type="match status" value="1"/>
</dbReference>
<evidence type="ECO:0000256" key="3">
    <source>
        <dbReference type="ARBA" id="ARBA00022679"/>
    </source>
</evidence>
<keyword evidence="5" id="KW-0460">Magnesium</keyword>
<evidence type="ECO:0000256" key="5">
    <source>
        <dbReference type="ARBA" id="ARBA00022842"/>
    </source>
</evidence>
<comment type="cofactor">
    <cofactor evidence="1">
        <name>Mg(2+)</name>
        <dbReference type="ChEBI" id="CHEBI:18420"/>
    </cofactor>
</comment>
<dbReference type="STRING" id="2045.KR76_03870"/>
<protein>
    <submittedName>
        <fullName evidence="7">Octaprenyl diphosphate synthase</fullName>
        <ecNumber evidence="7">2.5.1.90</ecNumber>
    </submittedName>
</protein>